<reference evidence="2" key="1">
    <citation type="submission" date="2023-08" db="EMBL/GenBank/DDBJ databases">
        <authorList>
            <person name="Chen Y."/>
            <person name="Shah S."/>
            <person name="Dougan E. K."/>
            <person name="Thang M."/>
            <person name="Chan C."/>
        </authorList>
    </citation>
    <scope>NUCLEOTIDE SEQUENCE</scope>
</reference>
<organism evidence="2 3">
    <name type="scientific">Effrenium voratum</name>
    <dbReference type="NCBI Taxonomy" id="2562239"/>
    <lineage>
        <taxon>Eukaryota</taxon>
        <taxon>Sar</taxon>
        <taxon>Alveolata</taxon>
        <taxon>Dinophyceae</taxon>
        <taxon>Suessiales</taxon>
        <taxon>Symbiodiniaceae</taxon>
        <taxon>Effrenium</taxon>
    </lineage>
</organism>
<feature type="region of interest" description="Disordered" evidence="1">
    <location>
        <begin position="245"/>
        <end position="286"/>
    </location>
</feature>
<dbReference type="Proteomes" id="UP001178507">
    <property type="component" value="Unassembled WGS sequence"/>
</dbReference>
<comment type="caution">
    <text evidence="2">The sequence shown here is derived from an EMBL/GenBank/DDBJ whole genome shotgun (WGS) entry which is preliminary data.</text>
</comment>
<evidence type="ECO:0000313" key="3">
    <source>
        <dbReference type="Proteomes" id="UP001178507"/>
    </source>
</evidence>
<proteinExistence type="predicted"/>
<accession>A0AA36JRP5</accession>
<dbReference type="AlphaFoldDB" id="A0AA36JRP5"/>
<dbReference type="Pfam" id="PF08795">
    <property type="entry name" value="DUF1796"/>
    <property type="match status" value="1"/>
</dbReference>
<sequence length="286" mass="32359">MDEFRHVISLGCRCSQASVFKSFGQRRYACPFDWIFSSAAMITHCLRDDFQAFLDRDQYYQNGSSFDAIGLKPGSAPRERRLIAHNTYSSMTCGVGRGTIFNHRDPLHNKEDLVYLERCVDRFRLVLASGERKLFVMMNLNHQLWIEQDILELFEELCRRSDNFLFLVLDCKKNLGFEAAGRVPELLQEQRRGAKHLAMYRVPCVGDNTGSYFREDLDAQRVRALLVDPFVFHLSPDPLTVTSTPTATLTAPTPPAAFPPSAESVGGGGYDEGPKPGRRWGRKVAA</sequence>
<evidence type="ECO:0000313" key="2">
    <source>
        <dbReference type="EMBL" id="CAJ1409888.1"/>
    </source>
</evidence>
<dbReference type="InterPro" id="IPR014903">
    <property type="entry name" value="DUF1796"/>
</dbReference>
<gene>
    <name evidence="2" type="ORF">EVOR1521_LOCUS30864</name>
</gene>
<dbReference type="EMBL" id="CAUJNA010003793">
    <property type="protein sequence ID" value="CAJ1409888.1"/>
    <property type="molecule type" value="Genomic_DNA"/>
</dbReference>
<evidence type="ECO:0000256" key="1">
    <source>
        <dbReference type="SAM" id="MobiDB-lite"/>
    </source>
</evidence>
<protein>
    <submittedName>
        <fullName evidence="2">Uncharacterized protein</fullName>
    </submittedName>
</protein>
<keyword evidence="3" id="KW-1185">Reference proteome</keyword>
<feature type="compositionally biased region" description="Basic residues" evidence="1">
    <location>
        <begin position="276"/>
        <end position="286"/>
    </location>
</feature>
<name>A0AA36JRP5_9DINO</name>